<comment type="caution">
    <text evidence="1">The sequence shown here is derived from an EMBL/GenBank/DDBJ whole genome shotgun (WGS) entry which is preliminary data.</text>
</comment>
<protein>
    <submittedName>
        <fullName evidence="1">Uncharacterized protein</fullName>
    </submittedName>
</protein>
<sequence>MHLRLDPPVPAALVAPAALEEVKTTADCRGPVSPHCPCCLSHATPQSRLTRPEERLRLGEPSYRSGSRPLWSLGCPPRPLSDMSPRWFTRCRRGTRRQTSRLAHRRGREDAAAVRGWRMLTCGGRMARQGTRSKAEMPHQGPGAGFLLERPRGEECSRLLDTEPPELSTVSPPTCFAAAASPMGHRYLADKQRGDEILPWCPATLPASTLGDH</sequence>
<dbReference type="EMBL" id="CM055740">
    <property type="protein sequence ID" value="KAJ8002754.1"/>
    <property type="molecule type" value="Genomic_DNA"/>
</dbReference>
<dbReference type="Proteomes" id="UP001157502">
    <property type="component" value="Chromosome 13"/>
</dbReference>
<evidence type="ECO:0000313" key="1">
    <source>
        <dbReference type="EMBL" id="KAJ8002754.1"/>
    </source>
</evidence>
<name>A0ACC2GGH0_DALPE</name>
<reference evidence="1" key="1">
    <citation type="submission" date="2021-05" db="EMBL/GenBank/DDBJ databases">
        <authorList>
            <person name="Pan Q."/>
            <person name="Jouanno E."/>
            <person name="Zahm M."/>
            <person name="Klopp C."/>
            <person name="Cabau C."/>
            <person name="Louis A."/>
            <person name="Berthelot C."/>
            <person name="Parey E."/>
            <person name="Roest Crollius H."/>
            <person name="Montfort J."/>
            <person name="Robinson-Rechavi M."/>
            <person name="Bouchez O."/>
            <person name="Lampietro C."/>
            <person name="Lopez Roques C."/>
            <person name="Donnadieu C."/>
            <person name="Postlethwait J."/>
            <person name="Bobe J."/>
            <person name="Dillon D."/>
            <person name="Chandos A."/>
            <person name="von Hippel F."/>
            <person name="Guiguen Y."/>
        </authorList>
    </citation>
    <scope>NUCLEOTIDE SEQUENCE</scope>
    <source>
        <strain evidence="1">YG-Jan2019</strain>
    </source>
</reference>
<gene>
    <name evidence="1" type="ORF">DPEC_G00162230</name>
</gene>
<keyword evidence="2" id="KW-1185">Reference proteome</keyword>
<accession>A0ACC2GGH0</accession>
<evidence type="ECO:0000313" key="2">
    <source>
        <dbReference type="Proteomes" id="UP001157502"/>
    </source>
</evidence>
<proteinExistence type="predicted"/>
<organism evidence="1 2">
    <name type="scientific">Dallia pectoralis</name>
    <name type="common">Alaska blackfish</name>
    <dbReference type="NCBI Taxonomy" id="75939"/>
    <lineage>
        <taxon>Eukaryota</taxon>
        <taxon>Metazoa</taxon>
        <taxon>Chordata</taxon>
        <taxon>Craniata</taxon>
        <taxon>Vertebrata</taxon>
        <taxon>Euteleostomi</taxon>
        <taxon>Actinopterygii</taxon>
        <taxon>Neopterygii</taxon>
        <taxon>Teleostei</taxon>
        <taxon>Protacanthopterygii</taxon>
        <taxon>Esociformes</taxon>
        <taxon>Umbridae</taxon>
        <taxon>Dallia</taxon>
    </lineage>
</organism>